<name>A0A8I0T5Z3_9GAMM</name>
<dbReference type="RefSeq" id="WP_147388895.1">
    <property type="nucleotide sequence ID" value="NZ_AQHF01000028.1"/>
</dbReference>
<evidence type="ECO:0000313" key="3">
    <source>
        <dbReference type="Proteomes" id="UP000660708"/>
    </source>
</evidence>
<feature type="region of interest" description="Disordered" evidence="1">
    <location>
        <begin position="515"/>
        <end position="542"/>
    </location>
</feature>
<dbReference type="AlphaFoldDB" id="A0A8I0T5Z3"/>
<keyword evidence="3" id="KW-1185">Reference proteome</keyword>
<dbReference type="Proteomes" id="UP000660708">
    <property type="component" value="Unassembled WGS sequence"/>
</dbReference>
<sequence length="591" mass="65383">MNTNLYDTKQAVEFDKLTESSTHHREANFAKQSLFGFQAAVKEEIEQRIAASNTDGAAALAMVSTFTKAASTKRDYSRTVEELSTYYLVDAMHSLICDEVLVADPEHGCIVNLHSSNKDVEAALSALQKEINLDQLCEDVTPDLLKYGDYTLRLIADANGVSEVIDDVTQNDVVALYRHGMPAKFLVREQERIRITPANSHLHFALGRNKLRVDLGDELGVSVRDKQHLATKMLPNYVRVGKPLLFGVQSKLKELQLLEALVPASKLHQLSTRSLVGVSIPSATEPKEAFNIARRYESLLNQKTTFNGEAQSLTTVGDIMATAGKAKVLPVFGDRGTLQGMDVPDTVNIDDLLACIRDIRAAVCASVGVPIELLFGGETLQSQGEFEKRHTRYLRKVKSIQGALANGLKQLAMTHLAKKGIQCSVQEIQVHFSRQGVGLEALDQLESTEQVLFSVSNLLAFMQDLDDSAHFQDKVDFKAVFEWSRRQLNMVGVLDPFLVTRETDEPHSVVLDKPVKKAASGAKKQPVEAKKNLQPKRKPLEALHMDEASLRQLVDTAVQQLSQSKTANNAEPIQSETSVKRDARVKMSNEK</sequence>
<reference evidence="2 3" key="1">
    <citation type="submission" date="2015-06" db="EMBL/GenBank/DDBJ databases">
        <title>Genome sequence of Pseudoalteromonas peptidolytica.</title>
        <authorList>
            <person name="Xie B.-B."/>
            <person name="Rong J.-C."/>
            <person name="Qin Q.-L."/>
            <person name="Zhang Y.-Z."/>
        </authorList>
    </citation>
    <scope>NUCLEOTIDE SEQUENCE [LARGE SCALE GENOMIC DNA]</scope>
    <source>
        <strain evidence="2 3">F12-50-A1</strain>
    </source>
</reference>
<gene>
    <name evidence="2" type="ORF">PPEP_a4292</name>
</gene>
<accession>A0A8I0T5Z3</accession>
<feature type="compositionally biased region" description="Basic and acidic residues" evidence="1">
    <location>
        <begin position="578"/>
        <end position="591"/>
    </location>
</feature>
<dbReference type="EMBL" id="AQHF01000028">
    <property type="protein sequence ID" value="MBE0347912.1"/>
    <property type="molecule type" value="Genomic_DNA"/>
</dbReference>
<feature type="region of interest" description="Disordered" evidence="1">
    <location>
        <begin position="561"/>
        <end position="591"/>
    </location>
</feature>
<organism evidence="2 3">
    <name type="scientific">Pseudoalteromonas peptidolytica F12-50-A1</name>
    <dbReference type="NCBI Taxonomy" id="1315280"/>
    <lineage>
        <taxon>Bacteria</taxon>
        <taxon>Pseudomonadati</taxon>
        <taxon>Pseudomonadota</taxon>
        <taxon>Gammaproteobacteria</taxon>
        <taxon>Alteromonadales</taxon>
        <taxon>Pseudoalteromonadaceae</taxon>
        <taxon>Pseudoalteromonas</taxon>
    </lineage>
</organism>
<protein>
    <submittedName>
        <fullName evidence="2">Uncharacterized protein</fullName>
    </submittedName>
</protein>
<proteinExistence type="predicted"/>
<comment type="caution">
    <text evidence="2">The sequence shown here is derived from an EMBL/GenBank/DDBJ whole genome shotgun (WGS) entry which is preliminary data.</text>
</comment>
<feature type="compositionally biased region" description="Polar residues" evidence="1">
    <location>
        <begin position="561"/>
        <end position="577"/>
    </location>
</feature>
<evidence type="ECO:0000313" key="2">
    <source>
        <dbReference type="EMBL" id="MBE0347912.1"/>
    </source>
</evidence>
<evidence type="ECO:0000256" key="1">
    <source>
        <dbReference type="SAM" id="MobiDB-lite"/>
    </source>
</evidence>